<dbReference type="InterPro" id="IPR013702">
    <property type="entry name" value="FIST_domain_N"/>
</dbReference>
<dbReference type="Proteomes" id="UP000598467">
    <property type="component" value="Unassembled WGS sequence"/>
</dbReference>
<dbReference type="EMBL" id="JABFCZ010000004">
    <property type="protein sequence ID" value="MBD1545404.1"/>
    <property type="molecule type" value="Genomic_DNA"/>
</dbReference>
<evidence type="ECO:0000259" key="2">
    <source>
        <dbReference type="SMART" id="SM01204"/>
    </source>
</evidence>
<proteinExistence type="predicted"/>
<dbReference type="SMART" id="SM00897">
    <property type="entry name" value="FIST"/>
    <property type="match status" value="1"/>
</dbReference>
<organism evidence="3 4">
    <name type="scientific">Roseibium aggregatum</name>
    <dbReference type="NCBI Taxonomy" id="187304"/>
    <lineage>
        <taxon>Bacteria</taxon>
        <taxon>Pseudomonadati</taxon>
        <taxon>Pseudomonadota</taxon>
        <taxon>Alphaproteobacteria</taxon>
        <taxon>Hyphomicrobiales</taxon>
        <taxon>Stappiaceae</taxon>
        <taxon>Roseibium</taxon>
    </lineage>
</organism>
<protein>
    <submittedName>
        <fullName evidence="3">FIST signal transduction protein</fullName>
    </submittedName>
</protein>
<sequence>MNILPVNKTAQPLTAKVGVSHAKSPETAVREASMGFAPHATCFLLVFVPDHLEPDAVARELATVMPSTTVFGCSTAGQITPQGYENDALMMIAFPRRHFRCSSTLIKPLKPASIERTAAQARMLASRFPHTANWKRVALVFADGLSKQEDLLVAALNAGLGDVPVFGGSAGHGLAFDETFVLHEGKAHNDAALLLLLETDLSFRALGFDHFLPTGKRMVVTRAVPEERLVLEINGAPAAREYARYVGCQVSELSPKVFAENPVLVRNGKSWHVRAIQQVAENDGLWFLSAIDDGLVLTLGQGTEILETLETGLDCRCSNGNSPDFILGFDCYLRRLEIEQNDLVEDASDILCKHRVFGFNTYGEQHLGVHVNQTFVGVAFYPPTGDALF</sequence>
<dbReference type="PANTHER" id="PTHR40252:SF2">
    <property type="entry name" value="BLR0328 PROTEIN"/>
    <property type="match status" value="1"/>
</dbReference>
<evidence type="ECO:0000313" key="4">
    <source>
        <dbReference type="Proteomes" id="UP000598467"/>
    </source>
</evidence>
<name>A0A926NS05_9HYPH</name>
<evidence type="ECO:0000313" key="3">
    <source>
        <dbReference type="EMBL" id="MBD1545404.1"/>
    </source>
</evidence>
<dbReference type="InterPro" id="IPR019494">
    <property type="entry name" value="FIST_C"/>
</dbReference>
<feature type="domain" description="FIST C-domain" evidence="2">
    <location>
        <begin position="238"/>
        <end position="368"/>
    </location>
</feature>
<accession>A0A926NS05</accession>
<dbReference type="PANTHER" id="PTHR40252">
    <property type="entry name" value="BLR0328 PROTEIN"/>
    <property type="match status" value="1"/>
</dbReference>
<gene>
    <name evidence="3" type="ORF">HK439_03970</name>
</gene>
<dbReference type="AlphaFoldDB" id="A0A926NS05"/>
<dbReference type="Pfam" id="PF10442">
    <property type="entry name" value="FIST_C"/>
    <property type="match status" value="1"/>
</dbReference>
<dbReference type="Pfam" id="PF08495">
    <property type="entry name" value="FIST"/>
    <property type="match status" value="1"/>
</dbReference>
<dbReference type="SMART" id="SM01204">
    <property type="entry name" value="FIST_C"/>
    <property type="match status" value="1"/>
</dbReference>
<feature type="domain" description="FIST" evidence="1">
    <location>
        <begin position="39"/>
        <end position="237"/>
    </location>
</feature>
<evidence type="ECO:0000259" key="1">
    <source>
        <dbReference type="SMART" id="SM00897"/>
    </source>
</evidence>
<dbReference type="RefSeq" id="WP_190290079.1">
    <property type="nucleotide sequence ID" value="NZ_JABFCZ010000004.1"/>
</dbReference>
<comment type="caution">
    <text evidence="3">The sequence shown here is derived from an EMBL/GenBank/DDBJ whole genome shotgun (WGS) entry which is preliminary data.</text>
</comment>
<reference evidence="3" key="1">
    <citation type="submission" date="2020-05" db="EMBL/GenBank/DDBJ databases">
        <title>Identification of trans-AT polyketide cluster in two marine bacteria, producers of a novel glutaramide-containing polyketide sesbanimide D and analogs.</title>
        <authorList>
            <person name="Kacar D."/>
            <person name="Rodriguez P."/>
            <person name="Canedo L."/>
            <person name="Gonzalez E."/>
            <person name="Galan B."/>
            <person name="De La Calle F."/>
            <person name="Garcia J.L."/>
        </authorList>
    </citation>
    <scope>NUCLEOTIDE SEQUENCE</scope>
    <source>
        <strain evidence="3">PHM038</strain>
    </source>
</reference>